<name>A0AC61R3A7_9FIRM</name>
<reference evidence="1" key="1">
    <citation type="submission" date="2019-04" db="EMBL/GenBank/DDBJ databases">
        <title>Microbes associate with the intestines of laboratory mice.</title>
        <authorList>
            <person name="Navarre W."/>
            <person name="Wong E."/>
            <person name="Huang K."/>
            <person name="Tropini C."/>
            <person name="Ng K."/>
            <person name="Yu B."/>
        </authorList>
    </citation>
    <scope>NUCLEOTIDE SEQUENCE</scope>
    <source>
        <strain evidence="1">NM72_1-8</strain>
    </source>
</reference>
<comment type="caution">
    <text evidence="1">The sequence shown here is derived from an EMBL/GenBank/DDBJ whole genome shotgun (WGS) entry which is preliminary data.</text>
</comment>
<keyword evidence="2" id="KW-1185">Reference proteome</keyword>
<gene>
    <name evidence="1" type="ORF">E5357_03520</name>
</gene>
<dbReference type="EMBL" id="SRZB01000003">
    <property type="protein sequence ID" value="TGY00099.1"/>
    <property type="molecule type" value="Genomic_DNA"/>
</dbReference>
<evidence type="ECO:0000313" key="1">
    <source>
        <dbReference type="EMBL" id="TGY00099.1"/>
    </source>
</evidence>
<proteinExistence type="predicted"/>
<sequence>MKIQKFKTIRILITALMFLTGTLVITSGAQAADSRYYVSMEAPAQTQYGTDNAVISWKLSYISSSNTTETAGYNIYLGEDYGSTKLFAKTPNTFYKITGLEDGKKYYVKVEPYAADGSIGSGRSLTIETMPARVKNFRQERWWYFINMLEVAWDRIETADTVNISLYNSKGKKVQSKILSPSSSSVSFSKMKDEVYTVKIQASRTINGNTWQTPVSTIQCFNQARISSAKVSKKKLTVKWKKVGGATGYDIYVSTKQKSGYKKLKSVGKNTTKATFSKFKGKSFNPKKTYYIYIETKKKNGKRIDKSGRLYYWNTKNTATGYF</sequence>
<accession>A0AC61R3A7</accession>
<evidence type="ECO:0000313" key="2">
    <source>
        <dbReference type="Proteomes" id="UP000307720"/>
    </source>
</evidence>
<dbReference type="Proteomes" id="UP000307720">
    <property type="component" value="Unassembled WGS sequence"/>
</dbReference>
<protein>
    <submittedName>
        <fullName evidence="1">Uncharacterized protein</fullName>
    </submittedName>
</protein>
<organism evidence="1 2">
    <name type="scientific">Hominisplanchenecus murintestinalis</name>
    <dbReference type="NCBI Taxonomy" id="2941517"/>
    <lineage>
        <taxon>Bacteria</taxon>
        <taxon>Bacillati</taxon>
        <taxon>Bacillota</taxon>
        <taxon>Clostridia</taxon>
        <taxon>Lachnospirales</taxon>
        <taxon>Lachnospiraceae</taxon>
        <taxon>Hominisplanchenecus</taxon>
    </lineage>
</organism>